<feature type="transmembrane region" description="Helical" evidence="1">
    <location>
        <begin position="12"/>
        <end position="32"/>
    </location>
</feature>
<reference evidence="2 3" key="1">
    <citation type="submission" date="2017-08" db="EMBL/GenBank/DDBJ databases">
        <title>Mechanisms for carbon and nitrogen cycling indicate functional differentiation within the Candidate Phyla Radiation.</title>
        <authorList>
            <person name="Danczak R.E."/>
            <person name="Johnston M.D."/>
            <person name="Kenah C."/>
            <person name="Slattery M."/>
            <person name="Wrighton K.C."/>
            <person name="Wilkins M.J."/>
        </authorList>
    </citation>
    <scope>NUCLEOTIDE SEQUENCE [LARGE SCALE GENOMIC DNA]</scope>
    <source>
        <strain evidence="2">Gr01-1014_85</strain>
    </source>
</reference>
<dbReference type="AlphaFoldDB" id="A0A554JCT4"/>
<dbReference type="Proteomes" id="UP000316253">
    <property type="component" value="Unassembled WGS sequence"/>
</dbReference>
<comment type="caution">
    <text evidence="2">The sequence shown here is derived from an EMBL/GenBank/DDBJ whole genome shotgun (WGS) entry which is preliminary data.</text>
</comment>
<sequence>MSLDGKGGVCKGIFNLLLFFLGEFGTDMYVLYYTL</sequence>
<protein>
    <submittedName>
        <fullName evidence="2">Uncharacterized protein</fullName>
    </submittedName>
</protein>
<organism evidence="2 3">
    <name type="scientific">Candidatus Berkelbacteria bacterium Gr01-1014_85</name>
    <dbReference type="NCBI Taxonomy" id="2017150"/>
    <lineage>
        <taxon>Bacteria</taxon>
        <taxon>Candidatus Berkelbacteria</taxon>
    </lineage>
</organism>
<evidence type="ECO:0000313" key="2">
    <source>
        <dbReference type="EMBL" id="TSC66175.1"/>
    </source>
</evidence>
<dbReference type="EMBL" id="VMFD01000013">
    <property type="protein sequence ID" value="TSC66175.1"/>
    <property type="molecule type" value="Genomic_DNA"/>
</dbReference>
<evidence type="ECO:0000313" key="3">
    <source>
        <dbReference type="Proteomes" id="UP000316253"/>
    </source>
</evidence>
<name>A0A554JCT4_9BACT</name>
<gene>
    <name evidence="2" type="ORF">CEO22_209</name>
</gene>
<keyword evidence="1" id="KW-1133">Transmembrane helix</keyword>
<feature type="non-terminal residue" evidence="2">
    <location>
        <position position="35"/>
    </location>
</feature>
<evidence type="ECO:0000256" key="1">
    <source>
        <dbReference type="SAM" id="Phobius"/>
    </source>
</evidence>
<proteinExistence type="predicted"/>
<accession>A0A554JCT4</accession>
<keyword evidence="1" id="KW-0812">Transmembrane</keyword>
<keyword evidence="1" id="KW-0472">Membrane</keyword>